<dbReference type="PROSITE" id="PS50119">
    <property type="entry name" value="ZF_BBOX"/>
    <property type="match status" value="2"/>
</dbReference>
<dbReference type="AlphaFoldDB" id="A0A9Q1BUY4"/>
<dbReference type="OrthoDB" id="8936585at2759"/>
<organism evidence="8 9">
    <name type="scientific">Holothuria leucospilota</name>
    <name type="common">Black long sea cucumber</name>
    <name type="synonym">Mertensiothuria leucospilota</name>
    <dbReference type="NCBI Taxonomy" id="206669"/>
    <lineage>
        <taxon>Eukaryota</taxon>
        <taxon>Metazoa</taxon>
        <taxon>Echinodermata</taxon>
        <taxon>Eleutherozoa</taxon>
        <taxon>Echinozoa</taxon>
        <taxon>Holothuroidea</taxon>
        <taxon>Aspidochirotacea</taxon>
        <taxon>Aspidochirotida</taxon>
        <taxon>Holothuriidae</taxon>
        <taxon>Holothuria</taxon>
    </lineage>
</organism>
<feature type="coiled-coil region" evidence="5">
    <location>
        <begin position="250"/>
        <end position="284"/>
    </location>
</feature>
<evidence type="ECO:0000256" key="1">
    <source>
        <dbReference type="ARBA" id="ARBA00022723"/>
    </source>
</evidence>
<dbReference type="InterPro" id="IPR047153">
    <property type="entry name" value="TRIM45/56/19-like"/>
</dbReference>
<protein>
    <submittedName>
        <fullName evidence="8">E3 ubiquitin-protein ligase TRIM56</fullName>
    </submittedName>
</protein>
<dbReference type="PROSITE" id="PS00518">
    <property type="entry name" value="ZF_RING_1"/>
    <property type="match status" value="1"/>
</dbReference>
<dbReference type="SMART" id="SM00184">
    <property type="entry name" value="RING"/>
    <property type="match status" value="1"/>
</dbReference>
<dbReference type="InterPro" id="IPR000315">
    <property type="entry name" value="Znf_B-box"/>
</dbReference>
<dbReference type="Gene3D" id="3.30.40.10">
    <property type="entry name" value="Zinc/RING finger domain, C3HC4 (zinc finger)"/>
    <property type="match status" value="1"/>
</dbReference>
<proteinExistence type="predicted"/>
<accession>A0A9Q1BUY4</accession>
<evidence type="ECO:0000256" key="2">
    <source>
        <dbReference type="ARBA" id="ARBA00022771"/>
    </source>
</evidence>
<dbReference type="EMBL" id="JAIZAY010000011">
    <property type="protein sequence ID" value="KAJ8033114.1"/>
    <property type="molecule type" value="Genomic_DNA"/>
</dbReference>
<evidence type="ECO:0000256" key="4">
    <source>
        <dbReference type="PROSITE-ProRule" id="PRU00024"/>
    </source>
</evidence>
<dbReference type="PANTHER" id="PTHR25462:SF296">
    <property type="entry name" value="MEIOTIC P26, ISOFORM F"/>
    <property type="match status" value="1"/>
</dbReference>
<dbReference type="PANTHER" id="PTHR25462">
    <property type="entry name" value="BONUS, ISOFORM C-RELATED"/>
    <property type="match status" value="1"/>
</dbReference>
<sequence length="355" mass="40440">MASQSPSNLDEEILLCCICGDILNEPNILGCLHCFCQKCLAELIDKALDEGKFQCPTCREEYDIPDGGIEGIKGDFLLKPLLESRKLEKDFKERQREQMCSSCEKLTTVVAICPDCEGFVCEVCLSGHKVMKTFSSHRHIVTLEDIESGKVNFNFKSMTTNLKAPKCPVHKDMILHINCQTCDKLICPVCAPIHHNNHKLEEIVSAGERIKRRVQELVEASMISEKNLEKKMGEVRKISQTKLNEILGTFEQLKKTAVREEKNLRRAEQESLKQLAEMKRMIKKETDDNINIIREREACLAEEVKMLEKFCTQTIKKTEGVVKEKMNKLRNTQAKAKILTKDVDNWSVLLAAPDL</sequence>
<dbReference type="SUPFAM" id="SSF57850">
    <property type="entry name" value="RING/U-box"/>
    <property type="match status" value="1"/>
</dbReference>
<reference evidence="8" key="1">
    <citation type="submission" date="2021-10" db="EMBL/GenBank/DDBJ databases">
        <title>Tropical sea cucumber genome reveals ecological adaptation and Cuvierian tubules defense mechanism.</title>
        <authorList>
            <person name="Chen T."/>
        </authorList>
    </citation>
    <scope>NUCLEOTIDE SEQUENCE</scope>
    <source>
        <strain evidence="8">Nanhai2018</strain>
        <tissue evidence="8">Muscle</tissue>
    </source>
</reference>
<dbReference type="Pfam" id="PF00643">
    <property type="entry name" value="zf-B_box"/>
    <property type="match status" value="1"/>
</dbReference>
<evidence type="ECO:0000256" key="3">
    <source>
        <dbReference type="ARBA" id="ARBA00022833"/>
    </source>
</evidence>
<dbReference type="Proteomes" id="UP001152320">
    <property type="component" value="Chromosome 11"/>
</dbReference>
<evidence type="ECO:0000313" key="8">
    <source>
        <dbReference type="EMBL" id="KAJ8033114.1"/>
    </source>
</evidence>
<dbReference type="PROSITE" id="PS50089">
    <property type="entry name" value="ZF_RING_2"/>
    <property type="match status" value="1"/>
</dbReference>
<evidence type="ECO:0000313" key="9">
    <source>
        <dbReference type="Proteomes" id="UP001152320"/>
    </source>
</evidence>
<dbReference type="SMART" id="SM00336">
    <property type="entry name" value="BBOX"/>
    <property type="match status" value="2"/>
</dbReference>
<dbReference type="Pfam" id="PF13445">
    <property type="entry name" value="zf-RING_UBOX"/>
    <property type="match status" value="1"/>
</dbReference>
<feature type="domain" description="B box-type" evidence="7">
    <location>
        <begin position="95"/>
        <end position="142"/>
    </location>
</feature>
<evidence type="ECO:0000259" key="6">
    <source>
        <dbReference type="PROSITE" id="PS50089"/>
    </source>
</evidence>
<keyword evidence="5" id="KW-0175">Coiled coil</keyword>
<dbReference type="SUPFAM" id="SSF57845">
    <property type="entry name" value="B-box zinc-binding domain"/>
    <property type="match status" value="1"/>
</dbReference>
<keyword evidence="3" id="KW-0862">Zinc</keyword>
<dbReference type="InterPro" id="IPR001841">
    <property type="entry name" value="Znf_RING"/>
</dbReference>
<gene>
    <name evidence="8" type="ORF">HOLleu_23254</name>
</gene>
<keyword evidence="2 4" id="KW-0863">Zinc-finger</keyword>
<dbReference type="InterPro" id="IPR017907">
    <property type="entry name" value="Znf_RING_CS"/>
</dbReference>
<comment type="caution">
    <text evidence="8">The sequence shown here is derived from an EMBL/GenBank/DDBJ whole genome shotgun (WGS) entry which is preliminary data.</text>
</comment>
<feature type="domain" description="B box-type" evidence="7">
    <location>
        <begin position="162"/>
        <end position="203"/>
    </location>
</feature>
<keyword evidence="9" id="KW-1185">Reference proteome</keyword>
<evidence type="ECO:0000259" key="7">
    <source>
        <dbReference type="PROSITE" id="PS50119"/>
    </source>
</evidence>
<dbReference type="InterPro" id="IPR013083">
    <property type="entry name" value="Znf_RING/FYVE/PHD"/>
</dbReference>
<dbReference type="Gene3D" id="3.30.160.60">
    <property type="entry name" value="Classic Zinc Finger"/>
    <property type="match status" value="1"/>
</dbReference>
<feature type="domain" description="RING-type" evidence="6">
    <location>
        <begin position="16"/>
        <end position="59"/>
    </location>
</feature>
<keyword evidence="1" id="KW-0479">Metal-binding</keyword>
<evidence type="ECO:0000256" key="5">
    <source>
        <dbReference type="SAM" id="Coils"/>
    </source>
</evidence>
<feature type="coiled-coil region" evidence="5">
    <location>
        <begin position="315"/>
        <end position="342"/>
    </location>
</feature>
<name>A0A9Q1BUY4_HOLLE</name>
<dbReference type="InterPro" id="IPR027370">
    <property type="entry name" value="Znf-RING_euk"/>
</dbReference>
<dbReference type="GO" id="GO:0008270">
    <property type="term" value="F:zinc ion binding"/>
    <property type="evidence" value="ECO:0007669"/>
    <property type="project" value="UniProtKB-KW"/>
</dbReference>